<dbReference type="PROSITE" id="PS50011">
    <property type="entry name" value="PROTEIN_KINASE_DOM"/>
    <property type="match status" value="1"/>
</dbReference>
<evidence type="ECO:0000256" key="2">
    <source>
        <dbReference type="ARBA" id="ARBA00022679"/>
    </source>
</evidence>
<dbReference type="SUPFAM" id="SSF52540">
    <property type="entry name" value="P-loop containing nucleoside triphosphate hydrolases"/>
    <property type="match status" value="1"/>
</dbReference>
<comment type="caution">
    <text evidence="10">The sequence shown here is derived from an EMBL/GenBank/DDBJ whole genome shotgun (WGS) entry which is preliminary data.</text>
</comment>
<dbReference type="EMBL" id="MOOB01000125">
    <property type="protein sequence ID" value="OQE70063.1"/>
    <property type="molecule type" value="Genomic_DNA"/>
</dbReference>
<dbReference type="GO" id="GO:0005737">
    <property type="term" value="C:cytoplasm"/>
    <property type="evidence" value="ECO:0007669"/>
    <property type="project" value="TreeGrafter"/>
</dbReference>
<dbReference type="PANTHER" id="PTHR10218">
    <property type="entry name" value="GTP-BINDING PROTEIN ALPHA SUBUNIT"/>
    <property type="match status" value="1"/>
</dbReference>
<dbReference type="PROSITE" id="PS51882">
    <property type="entry name" value="G_ALPHA"/>
    <property type="match status" value="1"/>
</dbReference>
<evidence type="ECO:0000256" key="4">
    <source>
        <dbReference type="ARBA" id="ARBA00022777"/>
    </source>
</evidence>
<dbReference type="Proteomes" id="UP000191691">
    <property type="component" value="Unassembled WGS sequence"/>
</dbReference>
<dbReference type="InterPro" id="IPR001019">
    <property type="entry name" value="Gprotein_alpha_su"/>
</dbReference>
<dbReference type="SMART" id="SM00275">
    <property type="entry name" value="G_alpha"/>
    <property type="match status" value="1"/>
</dbReference>
<dbReference type="InterPro" id="IPR027417">
    <property type="entry name" value="P-loop_NTPase"/>
</dbReference>
<dbReference type="InterPro" id="IPR011009">
    <property type="entry name" value="Kinase-like_dom_sf"/>
</dbReference>
<keyword evidence="4" id="KW-0418">Kinase</keyword>
<dbReference type="GO" id="GO:0046872">
    <property type="term" value="F:metal ion binding"/>
    <property type="evidence" value="ECO:0007669"/>
    <property type="project" value="UniProtKB-KW"/>
</dbReference>
<dbReference type="Gene3D" id="3.40.50.300">
    <property type="entry name" value="P-loop containing nucleotide triphosphate hydrolases"/>
    <property type="match status" value="1"/>
</dbReference>
<dbReference type="InterPro" id="IPR000719">
    <property type="entry name" value="Prot_kinase_dom"/>
</dbReference>
<keyword evidence="7" id="KW-0807">Transducer</keyword>
<keyword evidence="5" id="KW-0067">ATP-binding</keyword>
<keyword evidence="3 8" id="KW-0547">Nucleotide-binding</keyword>
<reference evidence="11" key="1">
    <citation type="journal article" date="2017" name="Nat. Microbiol.">
        <title>Global analysis of biosynthetic gene clusters reveals vast potential of secondary metabolite production in Penicillium species.</title>
        <authorList>
            <person name="Nielsen J.C."/>
            <person name="Grijseels S."/>
            <person name="Prigent S."/>
            <person name="Ji B."/>
            <person name="Dainat J."/>
            <person name="Nielsen K.F."/>
            <person name="Frisvad J.C."/>
            <person name="Workman M."/>
            <person name="Nielsen J."/>
        </authorList>
    </citation>
    <scope>NUCLEOTIDE SEQUENCE [LARGE SCALE GENOMIC DNA]</scope>
    <source>
        <strain evidence="11">IBT 13039</strain>
    </source>
</reference>
<dbReference type="AlphaFoldDB" id="A0A1V6X4I3"/>
<proteinExistence type="predicted"/>
<dbReference type="GO" id="GO:0003924">
    <property type="term" value="F:GTPase activity"/>
    <property type="evidence" value="ECO:0007669"/>
    <property type="project" value="InterPro"/>
</dbReference>
<dbReference type="GO" id="GO:0005524">
    <property type="term" value="F:ATP binding"/>
    <property type="evidence" value="ECO:0007669"/>
    <property type="project" value="UniProtKB-KW"/>
</dbReference>
<dbReference type="FunFam" id="3.40.50.300:FF:000720">
    <property type="entry name" value="Guanine nucleotide-binding protein G(k) subunit alpha"/>
    <property type="match status" value="1"/>
</dbReference>
<dbReference type="STRING" id="60175.A0A1V6X4I3"/>
<accession>A0A1V6X4I3</accession>
<sequence length="369" mass="42056">MGLLGNNFTRWMGLKAAKQREKDEASRRDSDIGRQLKLEKEKAKKTFKILLLGAGESGKSTIIKQMGIDYSSALSEDEPKTRINESTFEIGSTKVQILDVDIQEPSRKKWLNCFEDVGYMIFVAALSSYDQHTAKGHNAMHEEMMLFDFLANGEQFKHKPVIVFLNKLDVFEKKIAVSPLSEYFTDFNGPDTNFDNSRRYRYRAPAIMLTWKRYDGKVDIWSAGCILAEMILSRPLFPGKDHIDQFCVIKQLLGSPPEEMIENVANIDLYSLPTEADAEATHKGFHTPMERVHYEMLQIDPERRCSAEEALEEQYLAPYHDPSDEPVAKEKSDWGLLDADLPADVWKTVMYSEVLGYHGSGVNSDDIFS</sequence>
<dbReference type="Gene3D" id="1.10.510.10">
    <property type="entry name" value="Transferase(Phosphotransferase) domain 1"/>
    <property type="match status" value="1"/>
</dbReference>
<dbReference type="GO" id="GO:0005525">
    <property type="term" value="F:GTP binding"/>
    <property type="evidence" value="ECO:0007669"/>
    <property type="project" value="UniProtKB-KW"/>
</dbReference>
<evidence type="ECO:0000313" key="10">
    <source>
        <dbReference type="EMBL" id="OQE70063.1"/>
    </source>
</evidence>
<feature type="binding site" evidence="8">
    <location>
        <begin position="166"/>
        <end position="169"/>
    </location>
    <ligand>
        <name>GTP</name>
        <dbReference type="ChEBI" id="CHEBI:37565"/>
    </ligand>
</feature>
<evidence type="ECO:0000256" key="5">
    <source>
        <dbReference type="ARBA" id="ARBA00022840"/>
    </source>
</evidence>
<dbReference type="GO" id="GO:0007188">
    <property type="term" value="P:adenylate cyclase-modulating G protein-coupled receptor signaling pathway"/>
    <property type="evidence" value="ECO:0007669"/>
    <property type="project" value="TreeGrafter"/>
</dbReference>
<dbReference type="Pfam" id="PF00503">
    <property type="entry name" value="G-alpha"/>
    <property type="match status" value="1"/>
</dbReference>
<dbReference type="SMART" id="SM00220">
    <property type="entry name" value="S_TKc"/>
    <property type="match status" value="1"/>
</dbReference>
<keyword evidence="2" id="KW-0808">Transferase</keyword>
<organism evidence="10 11">
    <name type="scientific">Penicillium nalgiovense</name>
    <dbReference type="NCBI Taxonomy" id="60175"/>
    <lineage>
        <taxon>Eukaryota</taxon>
        <taxon>Fungi</taxon>
        <taxon>Dikarya</taxon>
        <taxon>Ascomycota</taxon>
        <taxon>Pezizomycotina</taxon>
        <taxon>Eurotiomycetes</taxon>
        <taxon>Eurotiomycetidae</taxon>
        <taxon>Eurotiales</taxon>
        <taxon>Aspergillaceae</taxon>
        <taxon>Penicillium</taxon>
    </lineage>
</organism>
<gene>
    <name evidence="10" type="ORF">PENNAL_c0125G02515</name>
</gene>
<dbReference type="FunFam" id="1.10.510.10:FF:000624">
    <property type="entry name" value="Mitogen-activated protein kinase"/>
    <property type="match status" value="1"/>
</dbReference>
<protein>
    <recommendedName>
        <fullName evidence="9">Protein kinase domain-containing protein</fullName>
    </recommendedName>
</protein>
<keyword evidence="11" id="KW-1185">Reference proteome</keyword>
<dbReference type="SUPFAM" id="SSF56112">
    <property type="entry name" value="Protein kinase-like (PK-like)"/>
    <property type="match status" value="1"/>
</dbReference>
<dbReference type="GO" id="GO:0031683">
    <property type="term" value="F:G-protein beta/gamma-subunit complex binding"/>
    <property type="evidence" value="ECO:0007669"/>
    <property type="project" value="InterPro"/>
</dbReference>
<feature type="domain" description="Protein kinase" evidence="9">
    <location>
        <begin position="1"/>
        <end position="316"/>
    </location>
</feature>
<feature type="binding site" evidence="8">
    <location>
        <begin position="99"/>
        <end position="103"/>
    </location>
    <ligand>
        <name>GTP</name>
        <dbReference type="ChEBI" id="CHEBI:37565"/>
    </ligand>
</feature>
<evidence type="ECO:0000259" key="9">
    <source>
        <dbReference type="PROSITE" id="PS50011"/>
    </source>
</evidence>
<evidence type="ECO:0000256" key="3">
    <source>
        <dbReference type="ARBA" id="ARBA00022741"/>
    </source>
</evidence>
<dbReference type="GO" id="GO:0004674">
    <property type="term" value="F:protein serine/threonine kinase activity"/>
    <property type="evidence" value="ECO:0007669"/>
    <property type="project" value="UniProtKB-KW"/>
</dbReference>
<evidence type="ECO:0000256" key="1">
    <source>
        <dbReference type="ARBA" id="ARBA00022527"/>
    </source>
</evidence>
<keyword evidence="1" id="KW-0723">Serine/threonine-protein kinase</keyword>
<evidence type="ECO:0000256" key="8">
    <source>
        <dbReference type="PIRSR" id="PIRSR601019-1"/>
    </source>
</evidence>
<evidence type="ECO:0000256" key="7">
    <source>
        <dbReference type="ARBA" id="ARBA00023224"/>
    </source>
</evidence>
<keyword evidence="6 8" id="KW-0342">GTP-binding</keyword>
<dbReference type="PANTHER" id="PTHR10218:SF242">
    <property type="entry name" value="GUANINE NUCLEOTIDE-BINDING PROTEIN ALPHA-1 SUBUNIT"/>
    <property type="match status" value="1"/>
</dbReference>
<dbReference type="GO" id="GO:0001664">
    <property type="term" value="F:G protein-coupled receptor binding"/>
    <property type="evidence" value="ECO:0007669"/>
    <property type="project" value="TreeGrafter"/>
</dbReference>
<evidence type="ECO:0000313" key="11">
    <source>
        <dbReference type="Proteomes" id="UP000191691"/>
    </source>
</evidence>
<dbReference type="Pfam" id="PF00069">
    <property type="entry name" value="Pkinase"/>
    <property type="match status" value="1"/>
</dbReference>
<evidence type="ECO:0000256" key="6">
    <source>
        <dbReference type="ARBA" id="ARBA00023134"/>
    </source>
</evidence>
<dbReference type="GO" id="GO:0005834">
    <property type="term" value="C:heterotrimeric G-protein complex"/>
    <property type="evidence" value="ECO:0007669"/>
    <property type="project" value="TreeGrafter"/>
</dbReference>
<name>A0A1V6X4I3_PENNA</name>